<evidence type="ECO:0000313" key="4">
    <source>
        <dbReference type="EMBL" id="CDP37623.1"/>
    </source>
</evidence>
<keyword evidence="3" id="KW-0472">Membrane</keyword>
<proteinExistence type="predicted"/>
<keyword evidence="3" id="KW-1133">Transmembrane helix</keyword>
<reference evidence="4" key="1">
    <citation type="submission" date="2014-02" db="EMBL/GenBank/DDBJ databases">
        <authorList>
            <person name="Genoscope - CEA"/>
        </authorList>
    </citation>
    <scope>NUCLEOTIDE SEQUENCE</scope>
    <source>
        <strain evidence="4">LS3</strain>
    </source>
</reference>
<protein>
    <submittedName>
        <fullName evidence="4">ARAD1D15686p</fullName>
    </submittedName>
</protein>
<evidence type="ECO:0000256" key="2">
    <source>
        <dbReference type="SAM" id="MobiDB-lite"/>
    </source>
</evidence>
<dbReference type="EMBL" id="HG937694">
    <property type="protein sequence ID" value="CDP37623.1"/>
    <property type="molecule type" value="Genomic_DNA"/>
</dbReference>
<sequence length="244" mass="27330">MDRYNSRMFSTSLAHSDRPASGPIYRAQFLKQDHRDLPRQSAPPAASKWLERKLRPPSRTVHEPDHGDARDKKDNSKDSEENRALQSLALDYIKLKRSVAALEKRISLLQAERPLSQDAQDGPTQLTTQPKTLHKQNLIDQDNIKQEQIDQIDQIAQEPEHPEGQQAKPEPISQLEIPQSQSHSTNGNAQLTDLVHPTQPPSLLHPSHRAAATESLWHRRPGSKAAVLALAWAVGMLAVALLLQ</sequence>
<feature type="region of interest" description="Disordered" evidence="2">
    <location>
        <begin position="177"/>
        <end position="210"/>
    </location>
</feature>
<gene>
    <name evidence="4" type="ORF">GNLVRS02_ARAD1D15686g</name>
</gene>
<feature type="compositionally biased region" description="Basic and acidic residues" evidence="2">
    <location>
        <begin position="49"/>
        <end position="81"/>
    </location>
</feature>
<reference evidence="4" key="2">
    <citation type="submission" date="2014-06" db="EMBL/GenBank/DDBJ databases">
        <title>The complete genome of Blastobotrys (Arxula) adeninivorans LS3 - a yeast of biotechnological interest.</title>
        <authorList>
            <person name="Kunze G."/>
            <person name="Gaillardin C."/>
            <person name="Czernicka M."/>
            <person name="Durrens P."/>
            <person name="Martin T."/>
            <person name="Boer E."/>
            <person name="Gabaldon T."/>
            <person name="Cruz J."/>
            <person name="Talla E."/>
            <person name="Marck C."/>
            <person name="Goffeau A."/>
            <person name="Barbe V."/>
            <person name="Baret P."/>
            <person name="Baronian K."/>
            <person name="Beier S."/>
            <person name="Bleykasten C."/>
            <person name="Bode R."/>
            <person name="Casaregola S."/>
            <person name="Despons L."/>
            <person name="Fairhead C."/>
            <person name="Giersberg M."/>
            <person name="Gierski P."/>
            <person name="Hahnel U."/>
            <person name="Hartmann A."/>
            <person name="Jankowska D."/>
            <person name="Jubin C."/>
            <person name="Jung P."/>
            <person name="Lafontaine I."/>
            <person name="Leh-Louis V."/>
            <person name="Lemaire M."/>
            <person name="Marcet-Houben M."/>
            <person name="Mascher M."/>
            <person name="Morel G."/>
            <person name="Richard G.-F."/>
            <person name="Riechen J."/>
            <person name="Sacerdot C."/>
            <person name="Sarkar A."/>
            <person name="Savel G."/>
            <person name="Schacherer J."/>
            <person name="Sherman D."/>
            <person name="Straub M.-L."/>
            <person name="Stein N."/>
            <person name="Thierry A."/>
            <person name="Trautwein-Schult A."/>
            <person name="Westhof E."/>
            <person name="Worch S."/>
            <person name="Dujon B."/>
            <person name="Souciet J.-L."/>
            <person name="Wincker P."/>
            <person name="Scholz U."/>
            <person name="Neuveglise N."/>
        </authorList>
    </citation>
    <scope>NUCLEOTIDE SEQUENCE</scope>
    <source>
        <strain evidence="4">LS3</strain>
    </source>
</reference>
<accession>A0A060T9J6</accession>
<feature type="region of interest" description="Disordered" evidence="2">
    <location>
        <begin position="1"/>
        <end position="81"/>
    </location>
</feature>
<keyword evidence="3" id="KW-0812">Transmembrane</keyword>
<evidence type="ECO:0000256" key="3">
    <source>
        <dbReference type="SAM" id="Phobius"/>
    </source>
</evidence>
<keyword evidence="1" id="KW-0175">Coiled coil</keyword>
<evidence type="ECO:0000256" key="1">
    <source>
        <dbReference type="SAM" id="Coils"/>
    </source>
</evidence>
<feature type="coiled-coil region" evidence="1">
    <location>
        <begin position="85"/>
        <end position="112"/>
    </location>
</feature>
<dbReference type="AlphaFoldDB" id="A0A060T9J6"/>
<organism evidence="4">
    <name type="scientific">Blastobotrys adeninivorans</name>
    <name type="common">Yeast</name>
    <name type="synonym">Arxula adeninivorans</name>
    <dbReference type="NCBI Taxonomy" id="409370"/>
    <lineage>
        <taxon>Eukaryota</taxon>
        <taxon>Fungi</taxon>
        <taxon>Dikarya</taxon>
        <taxon>Ascomycota</taxon>
        <taxon>Saccharomycotina</taxon>
        <taxon>Dipodascomycetes</taxon>
        <taxon>Dipodascales</taxon>
        <taxon>Trichomonascaceae</taxon>
        <taxon>Blastobotrys</taxon>
    </lineage>
</organism>
<feature type="region of interest" description="Disordered" evidence="2">
    <location>
        <begin position="114"/>
        <end position="141"/>
    </location>
</feature>
<feature type="compositionally biased region" description="Polar residues" evidence="2">
    <location>
        <begin position="117"/>
        <end position="131"/>
    </location>
</feature>
<feature type="transmembrane region" description="Helical" evidence="3">
    <location>
        <begin position="225"/>
        <end position="243"/>
    </location>
</feature>
<feature type="compositionally biased region" description="Polar residues" evidence="2">
    <location>
        <begin position="177"/>
        <end position="191"/>
    </location>
</feature>
<name>A0A060T9J6_BLAAD</name>